<dbReference type="CDD" id="cd00093">
    <property type="entry name" value="HTH_XRE"/>
    <property type="match status" value="1"/>
</dbReference>
<accession>A0A387HGC9</accession>
<dbReference type="Proteomes" id="UP000271554">
    <property type="component" value="Chromosome"/>
</dbReference>
<dbReference type="Pfam" id="PF01381">
    <property type="entry name" value="HTH_3"/>
    <property type="match status" value="1"/>
</dbReference>
<feature type="domain" description="HTH cro/C1-type" evidence="2">
    <location>
        <begin position="166"/>
        <end position="217"/>
    </location>
</feature>
<dbReference type="Gene3D" id="3.30.450.180">
    <property type="match status" value="1"/>
</dbReference>
<evidence type="ECO:0000259" key="2">
    <source>
        <dbReference type="PROSITE" id="PS50943"/>
    </source>
</evidence>
<keyword evidence="4" id="KW-1185">Reference proteome</keyword>
<dbReference type="AlphaFoldDB" id="A0A387HGC9"/>
<dbReference type="PROSITE" id="PS50943">
    <property type="entry name" value="HTH_CROC1"/>
    <property type="match status" value="1"/>
</dbReference>
<dbReference type="EMBL" id="CP032698">
    <property type="protein sequence ID" value="AYG81333.1"/>
    <property type="molecule type" value="Genomic_DNA"/>
</dbReference>
<dbReference type="InterPro" id="IPR001387">
    <property type="entry name" value="Cro/C1-type_HTH"/>
</dbReference>
<organism evidence="3 4">
    <name type="scientific">Streptomyces hundungensis</name>
    <dbReference type="NCBI Taxonomy" id="1077946"/>
    <lineage>
        <taxon>Bacteria</taxon>
        <taxon>Bacillati</taxon>
        <taxon>Actinomycetota</taxon>
        <taxon>Actinomycetes</taxon>
        <taxon>Kitasatosporales</taxon>
        <taxon>Streptomycetaceae</taxon>
        <taxon>Streptomyces</taxon>
    </lineage>
</organism>
<dbReference type="PANTHER" id="PTHR35010">
    <property type="entry name" value="BLL4672 PROTEIN-RELATED"/>
    <property type="match status" value="1"/>
</dbReference>
<dbReference type="GO" id="GO:0003677">
    <property type="term" value="F:DNA binding"/>
    <property type="evidence" value="ECO:0007669"/>
    <property type="project" value="InterPro"/>
</dbReference>
<gene>
    <name evidence="3" type="ORF">DWB77_03479</name>
</gene>
<feature type="region of interest" description="Disordered" evidence="1">
    <location>
        <begin position="1"/>
        <end position="82"/>
    </location>
</feature>
<proteinExistence type="predicted"/>
<dbReference type="SUPFAM" id="SSF47413">
    <property type="entry name" value="lambda repressor-like DNA-binding domains"/>
    <property type="match status" value="1"/>
</dbReference>
<dbReference type="Gene3D" id="1.10.260.40">
    <property type="entry name" value="lambda repressor-like DNA-binding domains"/>
    <property type="match status" value="1"/>
</dbReference>
<feature type="compositionally biased region" description="Basic and acidic residues" evidence="1">
    <location>
        <begin position="1"/>
        <end position="16"/>
    </location>
</feature>
<dbReference type="InterPro" id="IPR010982">
    <property type="entry name" value="Lambda_DNA-bd_dom_sf"/>
</dbReference>
<feature type="compositionally biased region" description="Gly residues" evidence="1">
    <location>
        <begin position="35"/>
        <end position="47"/>
    </location>
</feature>
<evidence type="ECO:0000256" key="1">
    <source>
        <dbReference type="SAM" id="MobiDB-lite"/>
    </source>
</evidence>
<dbReference type="PANTHER" id="PTHR35010:SF2">
    <property type="entry name" value="BLL4672 PROTEIN"/>
    <property type="match status" value="1"/>
</dbReference>
<dbReference type="KEGG" id="shun:DWB77_03479"/>
<reference evidence="3 4" key="1">
    <citation type="submission" date="2018-10" db="EMBL/GenBank/DDBJ databases">
        <title>Relationship between Morphology and Antimicrobial Activity in Streptomyces.</title>
        <authorList>
            <person name="Kang H.J."/>
            <person name="Kim S.B."/>
        </authorList>
    </citation>
    <scope>NUCLEOTIDE SEQUENCE [LARGE SCALE GENOMIC DNA]</scope>
    <source>
        <strain evidence="3 4">BH38</strain>
    </source>
</reference>
<evidence type="ECO:0000313" key="4">
    <source>
        <dbReference type="Proteomes" id="UP000271554"/>
    </source>
</evidence>
<evidence type="ECO:0000313" key="3">
    <source>
        <dbReference type="EMBL" id="AYG81333.1"/>
    </source>
</evidence>
<sequence>MTTTHEHRRPDGERPGRPVAYGTMRGTGAEVEDGTGTGAEDGAGTRGKGLRPVPRPLHRGECRYLPQSPDARDRRHPVGRSPRAATAPIVIGNPAVFPGGTDADNCPAVRFARHDRPHRPPPPRKALPLHLAAADRAALRALLRERRAAVSPASLGFPPRQPGPGRRAAGLSQEQLDLLLERTPGTYNRFENGQLASPSAELLSAVATVLRFDEQEWVFLWRLTRRENPPSPLHRASGLSVPGEWQRVVDGISGALAYINDAEWNLLAHNKEFAALFPGGEPPANPMRWMLLDPQAREVVLADWARSWAPVVMPQLRHAVELRPENAALARLEDDVRRDPVAGPLYEAAASAPIAYPDGSERPLNHALYGPGWVTTCVAQPVTSPGARVMLLLYTPGDSLASRSSFPEAPQMS</sequence>
<dbReference type="Pfam" id="PF17765">
    <property type="entry name" value="MLTR_LBD"/>
    <property type="match status" value="1"/>
</dbReference>
<dbReference type="InterPro" id="IPR041413">
    <property type="entry name" value="MLTR_LBD"/>
</dbReference>
<name>A0A387HGC9_9ACTN</name>
<protein>
    <recommendedName>
        <fullName evidence="2">HTH cro/C1-type domain-containing protein</fullName>
    </recommendedName>
</protein>